<dbReference type="Pfam" id="PF08245">
    <property type="entry name" value="Mur_ligase_M"/>
    <property type="match status" value="1"/>
</dbReference>
<keyword evidence="4 10" id="KW-0547">Nucleotide-binding</keyword>
<dbReference type="SUPFAM" id="SSF63418">
    <property type="entry name" value="MurE/MurF N-terminal domain"/>
    <property type="match status" value="1"/>
</dbReference>
<dbReference type="Pfam" id="PF02875">
    <property type="entry name" value="Mur_ligase_C"/>
    <property type="match status" value="1"/>
</dbReference>
<dbReference type="Gene3D" id="3.40.1390.10">
    <property type="entry name" value="MurE/MurF, N-terminal domain"/>
    <property type="match status" value="1"/>
</dbReference>
<evidence type="ECO:0000256" key="10">
    <source>
        <dbReference type="HAMAP-Rule" id="MF_02019"/>
    </source>
</evidence>
<evidence type="ECO:0000259" key="14">
    <source>
        <dbReference type="Pfam" id="PF08245"/>
    </source>
</evidence>
<sequence length="450" mass="47054">MDADPSISVTGGVFIDSRQVEPGSLFVALRGDNSDGHDFAQAAVDSGAVLVLAQRAIDGVPTVIVDNVQRALGRVAQAHLAALREHRDLKVVGITGSAGKTTTKDLIGQVLSTHGETIFPAGSFNNELGLPLTVLQATPDTQYLVLEMGADAHGDLTYLTDIAPVDAAVVLIVGNAHLGGFGGTLDDVARAKSEIVAGVRSGGTVVLNADDLRVSAMREKATEQVMTFGCVRDTTFQATDTALDALGRISFTVTDSRTGEEARVELKLVGEHHLTNALAAIAATNALGISLSDAVHTINSSSALSPHRMAVTERADGVTIIDDAYNANPDSMRAALKALAAIAGRKRRTIAVLGEMLELGPDSRDRHDDIGRLVVRLNINLLVVVGKGASGFADGALQEGSWGDEVVSVDTIDEAEELLSQTLQDGDVVLVKSSRDSGLLHLADRLVGKE</sequence>
<dbReference type="Gene3D" id="3.90.190.20">
    <property type="entry name" value="Mur ligase, C-terminal domain"/>
    <property type="match status" value="1"/>
</dbReference>
<keyword evidence="2 10" id="KW-0436">Ligase</keyword>
<evidence type="ECO:0000259" key="13">
    <source>
        <dbReference type="Pfam" id="PF02875"/>
    </source>
</evidence>
<evidence type="ECO:0000256" key="8">
    <source>
        <dbReference type="ARBA" id="ARBA00023306"/>
    </source>
</evidence>
<comment type="pathway">
    <text evidence="10 11">Cell wall biogenesis; peptidoglycan biosynthesis.</text>
</comment>
<comment type="similarity">
    <text evidence="10">Belongs to the MurCDEF family. MurF subfamily.</text>
</comment>
<evidence type="ECO:0000256" key="11">
    <source>
        <dbReference type="RuleBase" id="RU004136"/>
    </source>
</evidence>
<evidence type="ECO:0000256" key="9">
    <source>
        <dbReference type="ARBA" id="ARBA00023316"/>
    </source>
</evidence>
<keyword evidence="9 10" id="KW-0961">Cell wall biogenesis/degradation</keyword>
<name>A0ABW5XH52_9MICO</name>
<dbReference type="RefSeq" id="WP_377467128.1">
    <property type="nucleotide sequence ID" value="NZ_JBHUOP010000004.1"/>
</dbReference>
<dbReference type="Pfam" id="PF01225">
    <property type="entry name" value="Mur_ligase"/>
    <property type="match status" value="1"/>
</dbReference>
<evidence type="ECO:0000256" key="4">
    <source>
        <dbReference type="ARBA" id="ARBA00022741"/>
    </source>
</evidence>
<comment type="caution">
    <text evidence="15">The sequence shown here is derived from an EMBL/GenBank/DDBJ whole genome shotgun (WGS) entry which is preliminary data.</text>
</comment>
<dbReference type="EC" id="6.3.2.10" evidence="10 11"/>
<evidence type="ECO:0000259" key="12">
    <source>
        <dbReference type="Pfam" id="PF01225"/>
    </source>
</evidence>
<gene>
    <name evidence="10 15" type="primary">murF</name>
    <name evidence="15" type="ORF">ACFSYH_11580</name>
</gene>
<dbReference type="GO" id="GO:0047480">
    <property type="term" value="F:UDP-N-acetylmuramoyl-tripeptide-D-alanyl-D-alanine ligase activity"/>
    <property type="evidence" value="ECO:0007669"/>
    <property type="project" value="UniProtKB-EC"/>
</dbReference>
<dbReference type="InterPro" id="IPR051046">
    <property type="entry name" value="MurCDEF_CellWall_CoF430Synth"/>
</dbReference>
<keyword evidence="7 10" id="KW-0573">Peptidoglycan synthesis</keyword>
<dbReference type="HAMAP" id="MF_02019">
    <property type="entry name" value="MurF"/>
    <property type="match status" value="1"/>
</dbReference>
<evidence type="ECO:0000313" key="16">
    <source>
        <dbReference type="Proteomes" id="UP001597391"/>
    </source>
</evidence>
<dbReference type="PANTHER" id="PTHR43024">
    <property type="entry name" value="UDP-N-ACETYLMURAMOYL-TRIPEPTIDE--D-ALANYL-D-ALANINE LIGASE"/>
    <property type="match status" value="1"/>
</dbReference>
<accession>A0ABW5XH52</accession>
<dbReference type="InterPro" id="IPR005863">
    <property type="entry name" value="UDP-N-AcMur_synth"/>
</dbReference>
<keyword evidence="16" id="KW-1185">Reference proteome</keyword>
<evidence type="ECO:0000256" key="2">
    <source>
        <dbReference type="ARBA" id="ARBA00022598"/>
    </source>
</evidence>
<keyword evidence="1 10" id="KW-0963">Cytoplasm</keyword>
<evidence type="ECO:0000256" key="7">
    <source>
        <dbReference type="ARBA" id="ARBA00022984"/>
    </source>
</evidence>
<dbReference type="InterPro" id="IPR000713">
    <property type="entry name" value="Mur_ligase_N"/>
</dbReference>
<keyword evidence="6 10" id="KW-0133">Cell shape</keyword>
<evidence type="ECO:0000256" key="5">
    <source>
        <dbReference type="ARBA" id="ARBA00022840"/>
    </source>
</evidence>
<feature type="domain" description="Mur ligase central" evidence="14">
    <location>
        <begin position="94"/>
        <end position="283"/>
    </location>
</feature>
<dbReference type="PANTHER" id="PTHR43024:SF1">
    <property type="entry name" value="UDP-N-ACETYLMURAMOYL-TRIPEPTIDE--D-ALANYL-D-ALANINE LIGASE"/>
    <property type="match status" value="1"/>
</dbReference>
<dbReference type="SUPFAM" id="SSF53623">
    <property type="entry name" value="MurD-like peptide ligases, catalytic domain"/>
    <property type="match status" value="1"/>
</dbReference>
<proteinExistence type="inferred from homology"/>
<dbReference type="InterPro" id="IPR036615">
    <property type="entry name" value="Mur_ligase_C_dom_sf"/>
</dbReference>
<feature type="binding site" evidence="10">
    <location>
        <begin position="96"/>
        <end position="102"/>
    </location>
    <ligand>
        <name>ATP</name>
        <dbReference type="ChEBI" id="CHEBI:30616"/>
    </ligand>
</feature>
<keyword evidence="8 10" id="KW-0131">Cell cycle</keyword>
<evidence type="ECO:0000256" key="6">
    <source>
        <dbReference type="ARBA" id="ARBA00022960"/>
    </source>
</evidence>
<evidence type="ECO:0000256" key="1">
    <source>
        <dbReference type="ARBA" id="ARBA00022490"/>
    </source>
</evidence>
<comment type="subcellular location">
    <subcellularLocation>
        <location evidence="10 11">Cytoplasm</location>
    </subcellularLocation>
</comment>
<protein>
    <recommendedName>
        <fullName evidence="10 11">UDP-N-acetylmuramoyl-tripeptide--D-alanyl-D-alanine ligase</fullName>
        <ecNumber evidence="10 11">6.3.2.10</ecNumber>
    </recommendedName>
    <alternativeName>
        <fullName evidence="10">D-alanyl-D-alanine-adding enzyme</fullName>
    </alternativeName>
</protein>
<dbReference type="EMBL" id="JBHUOP010000004">
    <property type="protein sequence ID" value="MFD2841203.1"/>
    <property type="molecule type" value="Genomic_DNA"/>
</dbReference>
<organism evidence="15 16">
    <name type="scientific">Populibacterium corticicola</name>
    <dbReference type="NCBI Taxonomy" id="1812826"/>
    <lineage>
        <taxon>Bacteria</taxon>
        <taxon>Bacillati</taxon>
        <taxon>Actinomycetota</taxon>
        <taxon>Actinomycetes</taxon>
        <taxon>Micrococcales</taxon>
        <taxon>Jonesiaceae</taxon>
        <taxon>Populibacterium</taxon>
    </lineage>
</organism>
<evidence type="ECO:0000256" key="3">
    <source>
        <dbReference type="ARBA" id="ARBA00022618"/>
    </source>
</evidence>
<keyword evidence="5 10" id="KW-0067">ATP-binding</keyword>
<dbReference type="InterPro" id="IPR035911">
    <property type="entry name" value="MurE/MurF_N"/>
</dbReference>
<dbReference type="InterPro" id="IPR036565">
    <property type="entry name" value="Mur-like_cat_sf"/>
</dbReference>
<feature type="domain" description="Mur ligase N-terminal catalytic" evidence="12">
    <location>
        <begin position="12"/>
        <end position="57"/>
    </location>
</feature>
<feature type="domain" description="Mur ligase C-terminal" evidence="13">
    <location>
        <begin position="307"/>
        <end position="435"/>
    </location>
</feature>
<reference evidence="16" key="1">
    <citation type="journal article" date="2019" name="Int. J. Syst. Evol. Microbiol.">
        <title>The Global Catalogue of Microorganisms (GCM) 10K type strain sequencing project: providing services to taxonomists for standard genome sequencing and annotation.</title>
        <authorList>
            <consortium name="The Broad Institute Genomics Platform"/>
            <consortium name="The Broad Institute Genome Sequencing Center for Infectious Disease"/>
            <person name="Wu L."/>
            <person name="Ma J."/>
        </authorList>
    </citation>
    <scope>NUCLEOTIDE SEQUENCE [LARGE SCALE GENOMIC DNA]</scope>
    <source>
        <strain evidence="16">KCTC 33576</strain>
    </source>
</reference>
<dbReference type="NCBIfam" id="TIGR01143">
    <property type="entry name" value="murF"/>
    <property type="match status" value="1"/>
</dbReference>
<dbReference type="InterPro" id="IPR013221">
    <property type="entry name" value="Mur_ligase_cen"/>
</dbReference>
<dbReference type="InterPro" id="IPR004101">
    <property type="entry name" value="Mur_ligase_C"/>
</dbReference>
<keyword evidence="3 10" id="KW-0132">Cell division</keyword>
<dbReference type="SUPFAM" id="SSF53244">
    <property type="entry name" value="MurD-like peptide ligases, peptide-binding domain"/>
    <property type="match status" value="1"/>
</dbReference>
<comment type="function">
    <text evidence="10 11">Involved in cell wall formation. Catalyzes the final step in the synthesis of UDP-N-acetylmuramoyl-pentapeptide, the precursor of murein.</text>
</comment>
<comment type="catalytic activity">
    <reaction evidence="10 11">
        <text>D-alanyl-D-alanine + UDP-N-acetyl-alpha-D-muramoyl-L-alanyl-gamma-D-glutamyl-meso-2,6-diaminopimelate + ATP = UDP-N-acetyl-alpha-D-muramoyl-L-alanyl-gamma-D-glutamyl-meso-2,6-diaminopimeloyl-D-alanyl-D-alanine + ADP + phosphate + H(+)</text>
        <dbReference type="Rhea" id="RHEA:28374"/>
        <dbReference type="ChEBI" id="CHEBI:15378"/>
        <dbReference type="ChEBI" id="CHEBI:30616"/>
        <dbReference type="ChEBI" id="CHEBI:43474"/>
        <dbReference type="ChEBI" id="CHEBI:57822"/>
        <dbReference type="ChEBI" id="CHEBI:61386"/>
        <dbReference type="ChEBI" id="CHEBI:83905"/>
        <dbReference type="ChEBI" id="CHEBI:456216"/>
        <dbReference type="EC" id="6.3.2.10"/>
    </reaction>
</comment>
<dbReference type="Proteomes" id="UP001597391">
    <property type="component" value="Unassembled WGS sequence"/>
</dbReference>
<dbReference type="Gene3D" id="3.40.1190.10">
    <property type="entry name" value="Mur-like, catalytic domain"/>
    <property type="match status" value="1"/>
</dbReference>
<evidence type="ECO:0000313" key="15">
    <source>
        <dbReference type="EMBL" id="MFD2841203.1"/>
    </source>
</evidence>